<keyword evidence="4 8" id="KW-0805">Transcription regulation</keyword>
<dbReference type="InterPro" id="IPR050109">
    <property type="entry name" value="HTH-type_TetR-like_transc_reg"/>
</dbReference>
<evidence type="ECO:0000256" key="7">
    <source>
        <dbReference type="ARBA" id="ARBA00024936"/>
    </source>
</evidence>
<dbReference type="InterPro" id="IPR009057">
    <property type="entry name" value="Homeodomain-like_sf"/>
</dbReference>
<evidence type="ECO:0000259" key="10">
    <source>
        <dbReference type="PROSITE" id="PS50977"/>
    </source>
</evidence>
<name>A0A317DTL3_9PROT</name>
<dbReference type="PANTHER" id="PTHR30055">
    <property type="entry name" value="HTH-TYPE TRANSCRIPTIONAL REGULATOR RUTR"/>
    <property type="match status" value="1"/>
</dbReference>
<keyword evidence="3" id="KW-0560">Oxidoreductase</keyword>
<sequence length="498" mass="51085">MSRMEPEDVRRRQLIETTIETMADAGFVGTTLGQIARRAGVSPGLVAHYFGDKDGLLEATLRHLARRVGRRTAACLAAATSARARVQAVIDANLAPEEFDRQTCTVWLAFWGQVIHSPRLKRIQHVYQQRMLSNLRHPLKELLPSHQAERLALAVAAVIDGLWLRATLSGSDETDSATARAIATGFVDSQLAQLRRPPPAAPPGHHIAGRALAAGGRGALAEAVAAGRLALGEGGAGTARERARALFAAAARLRAEADSIAAQESRQGGRAVAACLDDAAAALDLLEQGAELALRLNDAGPRRPFGVIAGADGGHRPFYTACRHAALAIAGGNALVHVAAPGTAPAALALVRALEAAGLPPGIVNIVLGTGRGLNRQAGIAARIEPPPGEIVLVLLDAGAAGAAQAARDLLCARGDGARLRIVEMPADPDGLDGAAAVGLYGSDAAAARRLAARIAAPLVWVGGAPPAGPALDFAGVAAFTRPAPILSPAEAGTTVEA</sequence>
<dbReference type="HAMAP" id="MF_00768">
    <property type="entry name" value="HTH_type_BetI"/>
    <property type="match status" value="1"/>
</dbReference>
<evidence type="ECO:0000313" key="11">
    <source>
        <dbReference type="EMBL" id="PWR18001.1"/>
    </source>
</evidence>
<evidence type="ECO:0000256" key="3">
    <source>
        <dbReference type="ARBA" id="ARBA00023002"/>
    </source>
</evidence>
<dbReference type="NCBIfam" id="TIGR03384">
    <property type="entry name" value="betaine_BetI"/>
    <property type="match status" value="1"/>
</dbReference>
<proteinExistence type="inferred from homology"/>
<dbReference type="PROSITE" id="PS50977">
    <property type="entry name" value="HTH_TETR_2"/>
    <property type="match status" value="1"/>
</dbReference>
<protein>
    <recommendedName>
        <fullName evidence="8">HTH-type transcriptional regulator BetI</fullName>
    </recommendedName>
</protein>
<dbReference type="Pfam" id="PF00440">
    <property type="entry name" value="TetR_N"/>
    <property type="match status" value="1"/>
</dbReference>
<dbReference type="InterPro" id="IPR016162">
    <property type="entry name" value="Ald_DH_N"/>
</dbReference>
<dbReference type="GO" id="GO:0016491">
    <property type="term" value="F:oxidoreductase activity"/>
    <property type="evidence" value="ECO:0007669"/>
    <property type="project" value="UniProtKB-KW"/>
</dbReference>
<gene>
    <name evidence="8 11" type="primary">betI</name>
    <name evidence="11" type="ORF">DKG75_20900</name>
</gene>
<dbReference type="Proteomes" id="UP000246077">
    <property type="component" value="Unassembled WGS sequence"/>
</dbReference>
<comment type="function">
    <text evidence="7">Repressor involved in the biosynthesis of the osmoprotectant glycine betaine. It represses transcription of the choline transporter BetT and the genes of BetAB involved in the synthesis of glycine betaine.</text>
</comment>
<dbReference type="SUPFAM" id="SSF48498">
    <property type="entry name" value="Tetracyclin repressor-like, C-terminal domain"/>
    <property type="match status" value="1"/>
</dbReference>
<comment type="caution">
    <text evidence="11">The sequence shown here is derived from an EMBL/GenBank/DDBJ whole genome shotgun (WGS) entry which is preliminary data.</text>
</comment>
<evidence type="ECO:0000313" key="12">
    <source>
        <dbReference type="Proteomes" id="UP000246077"/>
    </source>
</evidence>
<dbReference type="Pfam" id="PF00171">
    <property type="entry name" value="Aldedh"/>
    <property type="match status" value="1"/>
</dbReference>
<keyword evidence="12" id="KW-1185">Reference proteome</keyword>
<dbReference type="GO" id="GO:0000976">
    <property type="term" value="F:transcription cis-regulatory region binding"/>
    <property type="evidence" value="ECO:0007669"/>
    <property type="project" value="TreeGrafter"/>
</dbReference>
<accession>A0A317DTL3</accession>
<keyword evidence="6 8" id="KW-0804">Transcription</keyword>
<dbReference type="GO" id="GO:0045892">
    <property type="term" value="P:negative regulation of DNA-templated transcription"/>
    <property type="evidence" value="ECO:0007669"/>
    <property type="project" value="UniProtKB-UniRule"/>
</dbReference>
<dbReference type="InterPro" id="IPR017757">
    <property type="entry name" value="Tscrpt_rep_BetI"/>
</dbReference>
<keyword evidence="2 8" id="KW-0678">Repressor</keyword>
<dbReference type="OrthoDB" id="9809265at2"/>
<evidence type="ECO:0000256" key="6">
    <source>
        <dbReference type="ARBA" id="ARBA00023163"/>
    </source>
</evidence>
<dbReference type="Gene3D" id="1.10.357.10">
    <property type="entry name" value="Tetracycline Repressor, domain 2"/>
    <property type="match status" value="1"/>
</dbReference>
<keyword evidence="5 8" id="KW-0238">DNA-binding</keyword>
<dbReference type="GO" id="GO:0019285">
    <property type="term" value="P:glycine betaine biosynthetic process from choline"/>
    <property type="evidence" value="ECO:0007669"/>
    <property type="project" value="UniProtKB-UniRule"/>
</dbReference>
<feature type="DNA-binding region" description="H-T-H motif" evidence="8 9">
    <location>
        <begin position="31"/>
        <end position="50"/>
    </location>
</feature>
<evidence type="ECO:0000256" key="1">
    <source>
        <dbReference type="ARBA" id="ARBA00004719"/>
    </source>
</evidence>
<comment type="function">
    <text evidence="8">Repressor involved in choline regulation of the bet genes.</text>
</comment>
<dbReference type="InterPro" id="IPR039538">
    <property type="entry name" value="BetI_C"/>
</dbReference>
<dbReference type="InterPro" id="IPR036271">
    <property type="entry name" value="Tet_transcr_reg_TetR-rel_C_sf"/>
</dbReference>
<dbReference type="NCBIfam" id="NF001978">
    <property type="entry name" value="PRK00767.1"/>
    <property type="match status" value="1"/>
</dbReference>
<dbReference type="PANTHER" id="PTHR30055:SF234">
    <property type="entry name" value="HTH-TYPE TRANSCRIPTIONAL REGULATOR BETI"/>
    <property type="match status" value="1"/>
</dbReference>
<dbReference type="EMBL" id="QGLF01000007">
    <property type="protein sequence ID" value="PWR18001.1"/>
    <property type="molecule type" value="Genomic_DNA"/>
</dbReference>
<dbReference type="PRINTS" id="PR00455">
    <property type="entry name" value="HTHTETR"/>
</dbReference>
<dbReference type="GO" id="GO:0003700">
    <property type="term" value="F:DNA-binding transcription factor activity"/>
    <property type="evidence" value="ECO:0007669"/>
    <property type="project" value="UniProtKB-UniRule"/>
</dbReference>
<dbReference type="InterPro" id="IPR016161">
    <property type="entry name" value="Ald_DH/histidinol_DH"/>
</dbReference>
<evidence type="ECO:0000256" key="2">
    <source>
        <dbReference type="ARBA" id="ARBA00022491"/>
    </source>
</evidence>
<dbReference type="SUPFAM" id="SSF46689">
    <property type="entry name" value="Homeodomain-like"/>
    <property type="match status" value="1"/>
</dbReference>
<evidence type="ECO:0000256" key="4">
    <source>
        <dbReference type="ARBA" id="ARBA00023015"/>
    </source>
</evidence>
<dbReference type="SUPFAM" id="SSF53720">
    <property type="entry name" value="ALDH-like"/>
    <property type="match status" value="1"/>
</dbReference>
<feature type="domain" description="HTH tetR-type" evidence="10">
    <location>
        <begin position="8"/>
        <end position="68"/>
    </location>
</feature>
<dbReference type="AlphaFoldDB" id="A0A317DTL3"/>
<dbReference type="Gene3D" id="3.40.605.10">
    <property type="entry name" value="Aldehyde Dehydrogenase, Chain A, domain 1"/>
    <property type="match status" value="1"/>
</dbReference>
<comment type="pathway">
    <text evidence="1 8">Amine and polyamine biosynthesis; betaine biosynthesis via choline pathway [regulation].</text>
</comment>
<organism evidence="11 12">
    <name type="scientific">Zavarzinia compransoris</name>
    <dbReference type="NCBI Taxonomy" id="1264899"/>
    <lineage>
        <taxon>Bacteria</taxon>
        <taxon>Pseudomonadati</taxon>
        <taxon>Pseudomonadota</taxon>
        <taxon>Alphaproteobacteria</taxon>
        <taxon>Rhodospirillales</taxon>
        <taxon>Zavarziniaceae</taxon>
        <taxon>Zavarzinia</taxon>
    </lineage>
</organism>
<evidence type="ECO:0000256" key="8">
    <source>
        <dbReference type="HAMAP-Rule" id="MF_00768"/>
    </source>
</evidence>
<evidence type="ECO:0000256" key="5">
    <source>
        <dbReference type="ARBA" id="ARBA00023125"/>
    </source>
</evidence>
<evidence type="ECO:0000256" key="9">
    <source>
        <dbReference type="PROSITE-ProRule" id="PRU00335"/>
    </source>
</evidence>
<dbReference type="InterPro" id="IPR015590">
    <property type="entry name" value="Aldehyde_DH_dom"/>
</dbReference>
<reference evidence="12" key="1">
    <citation type="submission" date="2018-05" db="EMBL/GenBank/DDBJ databases">
        <title>Zavarzinia sp. HR-AS.</title>
        <authorList>
            <person name="Lee Y."/>
            <person name="Jeon C.O."/>
        </authorList>
    </citation>
    <scope>NUCLEOTIDE SEQUENCE [LARGE SCALE GENOMIC DNA]</scope>
    <source>
        <strain evidence="12">DSM 1231</strain>
    </source>
</reference>
<dbReference type="UniPathway" id="UPA00529"/>
<dbReference type="InterPro" id="IPR001647">
    <property type="entry name" value="HTH_TetR"/>
</dbReference>
<dbReference type="Pfam" id="PF13977">
    <property type="entry name" value="TetR_C_6"/>
    <property type="match status" value="1"/>
</dbReference>